<dbReference type="AlphaFoldDB" id="A0A075FTE1"/>
<organism evidence="1">
    <name type="scientific">uncultured marine thaumarchaeote AD1000_26_G12</name>
    <dbReference type="NCBI Taxonomy" id="1455904"/>
    <lineage>
        <taxon>Archaea</taxon>
        <taxon>Nitrososphaerota</taxon>
        <taxon>environmental samples</taxon>
    </lineage>
</organism>
<dbReference type="SUPFAM" id="SSF51679">
    <property type="entry name" value="Bacterial luciferase-like"/>
    <property type="match status" value="1"/>
</dbReference>
<dbReference type="EMBL" id="KF900375">
    <property type="protein sequence ID" value="AIE92741.1"/>
    <property type="molecule type" value="Genomic_DNA"/>
</dbReference>
<sequence length="53" mass="5973">MVKDLCICGNVNECQQQLKQFQETGIDLPIIQFNPIGDVNESFDLLLNTFGDI</sequence>
<protein>
    <recommendedName>
        <fullName evidence="2">Luciferase family protein</fullName>
    </recommendedName>
</protein>
<dbReference type="InterPro" id="IPR036661">
    <property type="entry name" value="Luciferase-like_sf"/>
</dbReference>
<evidence type="ECO:0008006" key="2">
    <source>
        <dbReference type="Google" id="ProtNLM"/>
    </source>
</evidence>
<accession>A0A075FTE1</accession>
<reference evidence="1" key="1">
    <citation type="journal article" date="2014" name="Genome Biol. Evol.">
        <title>Pangenome evidence for extensive interdomain horizontal transfer affecting lineage core and shell genes in uncultured planktonic thaumarchaeota and euryarchaeota.</title>
        <authorList>
            <person name="Deschamps P."/>
            <person name="Zivanovic Y."/>
            <person name="Moreira D."/>
            <person name="Rodriguez-Valera F."/>
            <person name="Lopez-Garcia P."/>
        </authorList>
    </citation>
    <scope>NUCLEOTIDE SEQUENCE</scope>
</reference>
<dbReference type="GO" id="GO:0016705">
    <property type="term" value="F:oxidoreductase activity, acting on paired donors, with incorporation or reduction of molecular oxygen"/>
    <property type="evidence" value="ECO:0007669"/>
    <property type="project" value="InterPro"/>
</dbReference>
<proteinExistence type="predicted"/>
<name>A0A075FTE1_9ARCH</name>
<evidence type="ECO:0000313" key="1">
    <source>
        <dbReference type="EMBL" id="AIE92741.1"/>
    </source>
</evidence>